<dbReference type="Gene3D" id="3.30.470.30">
    <property type="entry name" value="DNA ligase/mRNA capping enzyme"/>
    <property type="match status" value="1"/>
</dbReference>
<dbReference type="Pfam" id="PF03120">
    <property type="entry name" value="OB_DNA_ligase"/>
    <property type="match status" value="1"/>
</dbReference>
<dbReference type="Pfam" id="PF01653">
    <property type="entry name" value="DNA_ligase_aden"/>
    <property type="match status" value="1"/>
</dbReference>
<dbReference type="SUPFAM" id="SSF56091">
    <property type="entry name" value="DNA ligase/mRNA capping enzyme, catalytic domain"/>
    <property type="match status" value="1"/>
</dbReference>
<evidence type="ECO:0000256" key="1">
    <source>
        <dbReference type="ARBA" id="ARBA00012722"/>
    </source>
</evidence>
<dbReference type="SUPFAM" id="SSF50249">
    <property type="entry name" value="Nucleic acid-binding proteins"/>
    <property type="match status" value="1"/>
</dbReference>
<dbReference type="InterPro" id="IPR012340">
    <property type="entry name" value="NA-bd_OB-fold"/>
</dbReference>
<evidence type="ECO:0000256" key="3">
    <source>
        <dbReference type="ARBA" id="ARBA00022705"/>
    </source>
</evidence>
<keyword evidence="2" id="KW-0436">Ligase</keyword>
<accession>A0A150GI04</accession>
<dbReference type="Gene3D" id="1.10.287.610">
    <property type="entry name" value="Helix hairpin bin"/>
    <property type="match status" value="1"/>
</dbReference>
<dbReference type="GO" id="GO:0006260">
    <property type="term" value="P:DNA replication"/>
    <property type="evidence" value="ECO:0007669"/>
    <property type="project" value="UniProtKB-KW"/>
</dbReference>
<dbReference type="Proteomes" id="UP000075714">
    <property type="component" value="Unassembled WGS sequence"/>
</dbReference>
<dbReference type="GO" id="GO:0003911">
    <property type="term" value="F:DNA ligase (NAD+) activity"/>
    <property type="evidence" value="ECO:0007669"/>
    <property type="project" value="UniProtKB-EC"/>
</dbReference>
<dbReference type="InterPro" id="IPR013839">
    <property type="entry name" value="DNAligase_adenylation"/>
</dbReference>
<dbReference type="AlphaFoldDB" id="A0A150GI04"/>
<evidence type="ECO:0000256" key="2">
    <source>
        <dbReference type="ARBA" id="ARBA00022598"/>
    </source>
</evidence>
<feature type="domain" description="NAD-dependent DNA ligase N-terminal" evidence="6">
    <location>
        <begin position="2"/>
        <end position="377"/>
    </location>
</feature>
<evidence type="ECO:0000313" key="8">
    <source>
        <dbReference type="Proteomes" id="UP000075714"/>
    </source>
</evidence>
<evidence type="ECO:0000256" key="4">
    <source>
        <dbReference type="ARBA" id="ARBA00023027"/>
    </source>
</evidence>
<evidence type="ECO:0000313" key="7">
    <source>
        <dbReference type="EMBL" id="KXZ49447.1"/>
    </source>
</evidence>
<organism evidence="7 8">
    <name type="scientific">Gonium pectorale</name>
    <name type="common">Green alga</name>
    <dbReference type="NCBI Taxonomy" id="33097"/>
    <lineage>
        <taxon>Eukaryota</taxon>
        <taxon>Viridiplantae</taxon>
        <taxon>Chlorophyta</taxon>
        <taxon>core chlorophytes</taxon>
        <taxon>Chlorophyceae</taxon>
        <taxon>CS clade</taxon>
        <taxon>Chlamydomonadales</taxon>
        <taxon>Volvocaceae</taxon>
        <taxon>Gonium</taxon>
    </lineage>
</organism>
<proteinExistence type="predicted"/>
<evidence type="ECO:0000259" key="6">
    <source>
        <dbReference type="SMART" id="SM00532"/>
    </source>
</evidence>
<name>A0A150GI04_GONPE</name>
<keyword evidence="3" id="KW-0235">DNA replication</keyword>
<comment type="catalytic activity">
    <reaction evidence="5">
        <text>NAD(+) + (deoxyribonucleotide)n-3'-hydroxyl + 5'-phospho-(deoxyribonucleotide)m = (deoxyribonucleotide)n+m + AMP + beta-nicotinamide D-nucleotide.</text>
        <dbReference type="EC" id="6.5.1.2"/>
    </reaction>
</comment>
<comment type="caution">
    <text evidence="7">The sequence shown here is derived from an EMBL/GenBank/DDBJ whole genome shotgun (WGS) entry which is preliminary data.</text>
</comment>
<dbReference type="InterPro" id="IPR004150">
    <property type="entry name" value="NAD_DNA_ligase_OB"/>
</dbReference>
<dbReference type="SMART" id="SM00532">
    <property type="entry name" value="LIGANc"/>
    <property type="match status" value="1"/>
</dbReference>
<dbReference type="Gene3D" id="2.40.50.140">
    <property type="entry name" value="Nucleic acid-binding proteins"/>
    <property type="match status" value="1"/>
</dbReference>
<sequence length="378" mass="39821">MQQEVQRLEVALSRHRDLYYNRQAAEISDAAFDDLKRRYQALAAQLRGVAVDEVALPVAATRGDGAVGEDVTHNALHAAISGLPGAFTISPWTSNGGSGPERAHGPPWVEVRGEVFVRAADLEQVNCEQAAAGQAPFANTRNAASGALRLLDSAECRRRRLSFVSYAALAPPPSAATPLQAAGFAVSPDNVLCDSPEAALREAAEWMTRRDTLGYDADGVVVKLDDTRLYGPLGTAGSDPRWAVAWKFPAGEAVTRLQGIELTVGRQGQITPVALLEPVALGGVTIRRATLHNVGRALALGLHVGDSVVLRRSGDVIPQVLRVLPELRPAGADPWQPPAGCPACGGPLRLQPAAGADAGDQLVCDNPSCGARSGREVR</sequence>
<gene>
    <name evidence="7" type="ORF">GPECTOR_21g673</name>
</gene>
<dbReference type="OrthoDB" id="446168at2759"/>
<protein>
    <recommendedName>
        <fullName evidence="1">DNA ligase (NAD(+))</fullName>
        <ecNumber evidence="1">6.5.1.2</ecNumber>
    </recommendedName>
</protein>
<dbReference type="InterPro" id="IPR013840">
    <property type="entry name" value="DNAligase_N"/>
</dbReference>
<dbReference type="STRING" id="33097.A0A150GI04"/>
<dbReference type="GO" id="GO:0006281">
    <property type="term" value="P:DNA repair"/>
    <property type="evidence" value="ECO:0007669"/>
    <property type="project" value="InterPro"/>
</dbReference>
<keyword evidence="4" id="KW-0520">NAD</keyword>
<keyword evidence="8" id="KW-1185">Reference proteome</keyword>
<reference evidence="8" key="1">
    <citation type="journal article" date="2016" name="Nat. Commun.">
        <title>The Gonium pectorale genome demonstrates co-option of cell cycle regulation during the evolution of multicellularity.</title>
        <authorList>
            <person name="Hanschen E.R."/>
            <person name="Marriage T.N."/>
            <person name="Ferris P.J."/>
            <person name="Hamaji T."/>
            <person name="Toyoda A."/>
            <person name="Fujiyama A."/>
            <person name="Neme R."/>
            <person name="Noguchi H."/>
            <person name="Minakuchi Y."/>
            <person name="Suzuki M."/>
            <person name="Kawai-Toyooka H."/>
            <person name="Smith D.R."/>
            <person name="Sparks H."/>
            <person name="Anderson J."/>
            <person name="Bakaric R."/>
            <person name="Luria V."/>
            <person name="Karger A."/>
            <person name="Kirschner M.W."/>
            <person name="Durand P.M."/>
            <person name="Michod R.E."/>
            <person name="Nozaki H."/>
            <person name="Olson B.J."/>
        </authorList>
    </citation>
    <scope>NUCLEOTIDE SEQUENCE [LARGE SCALE GENOMIC DNA]</scope>
    <source>
        <strain evidence="8">NIES-2863</strain>
    </source>
</reference>
<dbReference type="EMBL" id="LSYV01000022">
    <property type="protein sequence ID" value="KXZ49447.1"/>
    <property type="molecule type" value="Genomic_DNA"/>
</dbReference>
<dbReference type="EC" id="6.5.1.2" evidence="1"/>
<evidence type="ECO:0000256" key="5">
    <source>
        <dbReference type="ARBA" id="ARBA00034005"/>
    </source>
</evidence>